<dbReference type="Proteomes" id="UP000427716">
    <property type="component" value="Chromosome"/>
</dbReference>
<dbReference type="Gene3D" id="3.20.20.100">
    <property type="entry name" value="NADP-dependent oxidoreductase domain"/>
    <property type="match status" value="1"/>
</dbReference>
<dbReference type="PANTHER" id="PTHR43364:SF4">
    <property type="entry name" value="NAD(P)-LINKED OXIDOREDUCTASE SUPERFAMILY PROTEIN"/>
    <property type="match status" value="1"/>
</dbReference>
<gene>
    <name evidence="6" type="ORF">GM160_05750</name>
</gene>
<dbReference type="InterPro" id="IPR050523">
    <property type="entry name" value="AKR_Detox_Biosynth"/>
</dbReference>
<evidence type="ECO:0000256" key="4">
    <source>
        <dbReference type="ARBA" id="ARBA00070119"/>
    </source>
</evidence>
<evidence type="ECO:0000259" key="5">
    <source>
        <dbReference type="Pfam" id="PF00248"/>
    </source>
</evidence>
<protein>
    <recommendedName>
        <fullName evidence="4">Protein tas</fullName>
    </recommendedName>
</protein>
<accession>A0A6I6DA65</accession>
<keyword evidence="7" id="KW-1185">Reference proteome</keyword>
<comment type="similarity">
    <text evidence="3">Belongs to the aldo/keto reductase family. Aldo/keto reductase 2 subfamily.</text>
</comment>
<dbReference type="RefSeq" id="WP_156573852.1">
    <property type="nucleotide sequence ID" value="NZ_CP046415.1"/>
</dbReference>
<dbReference type="CDD" id="cd19094">
    <property type="entry name" value="AKR_Tas-like"/>
    <property type="match status" value="1"/>
</dbReference>
<evidence type="ECO:0000313" key="7">
    <source>
        <dbReference type="Proteomes" id="UP000427716"/>
    </source>
</evidence>
<dbReference type="KEGG" id="ghl:GM160_05750"/>
<dbReference type="SUPFAM" id="SSF51430">
    <property type="entry name" value="NAD(P)-linked oxidoreductase"/>
    <property type="match status" value="1"/>
</dbReference>
<dbReference type="InterPro" id="IPR036812">
    <property type="entry name" value="NAD(P)_OxRdtase_dom_sf"/>
</dbReference>
<proteinExistence type="inferred from homology"/>
<sequence>MEYRRLGNSGLKVSEICLGTMTFGEQNTEAEAHQQLDHAVAAGINFIDTAEMYPVPPRAETQGRTESFIGSWLRHQQRDRLILATKITGAGRASLNHVRGGPRVTREQVREAIDGSLKRLQTDYVDLYQIHWPDRYVPKFGQVYYDPAQRWESESIDDQLHALAEQVEAGKIRYLGLSNETPYGVMAFVEAARRHNLPIVTSVQNAYHLMNRSFETGGLAEVCNELDVALLPYSPLAFGHLTGKYLDDPAASGRITQFPDFGQRYEKPNAAAATRAYVALAREHGLSPAQMAIAFTLRRPEVAATIIGATTMTQLEENIAAAEVSLSSELLEAIDAIDARYPNPTV</sequence>
<reference evidence="6 7" key="1">
    <citation type="submission" date="2019-11" db="EMBL/GenBank/DDBJ databases">
        <authorList>
            <person name="Zhang J."/>
            <person name="Sun C."/>
        </authorList>
    </citation>
    <scope>NUCLEOTIDE SEQUENCE [LARGE SCALE GENOMIC DNA]</scope>
    <source>
        <strain evidence="7">sp2</strain>
    </source>
</reference>
<evidence type="ECO:0000313" key="6">
    <source>
        <dbReference type="EMBL" id="QGT78442.1"/>
    </source>
</evidence>
<organism evidence="6 7">
    <name type="scientific">Guyparkeria halophila</name>
    <dbReference type="NCBI Taxonomy" id="47960"/>
    <lineage>
        <taxon>Bacteria</taxon>
        <taxon>Pseudomonadati</taxon>
        <taxon>Pseudomonadota</taxon>
        <taxon>Gammaproteobacteria</taxon>
        <taxon>Chromatiales</taxon>
        <taxon>Thioalkalibacteraceae</taxon>
        <taxon>Guyparkeria</taxon>
    </lineage>
</organism>
<evidence type="ECO:0000256" key="2">
    <source>
        <dbReference type="ARBA" id="ARBA00023002"/>
    </source>
</evidence>
<name>A0A6I6DA65_9GAMM</name>
<keyword evidence="1" id="KW-0521">NADP</keyword>
<evidence type="ECO:0000256" key="3">
    <source>
        <dbReference type="ARBA" id="ARBA00038157"/>
    </source>
</evidence>
<evidence type="ECO:0000256" key="1">
    <source>
        <dbReference type="ARBA" id="ARBA00022857"/>
    </source>
</evidence>
<dbReference type="InterPro" id="IPR023210">
    <property type="entry name" value="NADP_OxRdtase_dom"/>
</dbReference>
<feature type="domain" description="NADP-dependent oxidoreductase" evidence="5">
    <location>
        <begin position="15"/>
        <end position="338"/>
    </location>
</feature>
<dbReference type="EMBL" id="CP046415">
    <property type="protein sequence ID" value="QGT78442.1"/>
    <property type="molecule type" value="Genomic_DNA"/>
</dbReference>
<dbReference type="GO" id="GO:0016491">
    <property type="term" value="F:oxidoreductase activity"/>
    <property type="evidence" value="ECO:0007669"/>
    <property type="project" value="UniProtKB-KW"/>
</dbReference>
<dbReference type="PANTHER" id="PTHR43364">
    <property type="entry name" value="NADH-SPECIFIC METHYLGLYOXAL REDUCTASE-RELATED"/>
    <property type="match status" value="1"/>
</dbReference>
<keyword evidence="2" id="KW-0560">Oxidoreductase</keyword>
<dbReference type="Pfam" id="PF00248">
    <property type="entry name" value="Aldo_ket_red"/>
    <property type="match status" value="1"/>
</dbReference>
<dbReference type="AlphaFoldDB" id="A0A6I6DA65"/>
<dbReference type="FunFam" id="3.20.20.100:FF:000005">
    <property type="entry name" value="NADP(H)-dependent aldo-keto reductase"/>
    <property type="match status" value="1"/>
</dbReference>